<evidence type="ECO:0000256" key="1">
    <source>
        <dbReference type="ARBA" id="ARBA00001971"/>
    </source>
</evidence>
<evidence type="ECO:0000313" key="8">
    <source>
        <dbReference type="Proteomes" id="UP001345691"/>
    </source>
</evidence>
<dbReference type="InterPro" id="IPR036396">
    <property type="entry name" value="Cyt_P450_sf"/>
</dbReference>
<name>A0ABR0JP71_9EURO</name>
<dbReference type="InterPro" id="IPR001128">
    <property type="entry name" value="Cyt_P450"/>
</dbReference>
<keyword evidence="6" id="KW-0812">Transmembrane</keyword>
<dbReference type="PRINTS" id="PR00385">
    <property type="entry name" value="P450"/>
</dbReference>
<evidence type="ECO:0000256" key="5">
    <source>
        <dbReference type="RuleBase" id="RU000461"/>
    </source>
</evidence>
<dbReference type="InterPro" id="IPR002401">
    <property type="entry name" value="Cyt_P450_E_grp-I"/>
</dbReference>
<evidence type="ECO:0000256" key="3">
    <source>
        <dbReference type="ARBA" id="ARBA00023002"/>
    </source>
</evidence>
<keyword evidence="2 5" id="KW-0479">Metal-binding</keyword>
<feature type="transmembrane region" description="Helical" evidence="6">
    <location>
        <begin position="15"/>
        <end position="38"/>
    </location>
</feature>
<dbReference type="EMBL" id="JAVRRF010000002">
    <property type="protein sequence ID" value="KAK5067753.1"/>
    <property type="molecule type" value="Genomic_DNA"/>
</dbReference>
<organism evidence="7 8">
    <name type="scientific">Exophiala sideris</name>
    <dbReference type="NCBI Taxonomy" id="1016849"/>
    <lineage>
        <taxon>Eukaryota</taxon>
        <taxon>Fungi</taxon>
        <taxon>Dikarya</taxon>
        <taxon>Ascomycota</taxon>
        <taxon>Pezizomycotina</taxon>
        <taxon>Eurotiomycetes</taxon>
        <taxon>Chaetothyriomycetidae</taxon>
        <taxon>Chaetothyriales</taxon>
        <taxon>Herpotrichiellaceae</taxon>
        <taxon>Exophiala</taxon>
    </lineage>
</organism>
<comment type="cofactor">
    <cofactor evidence="1">
        <name>heme</name>
        <dbReference type="ChEBI" id="CHEBI:30413"/>
    </cofactor>
</comment>
<keyword evidence="6" id="KW-1133">Transmembrane helix</keyword>
<evidence type="ECO:0000313" key="7">
    <source>
        <dbReference type="EMBL" id="KAK5067753.1"/>
    </source>
</evidence>
<sequence>MSFQNLTVAIVQNPWTSLLGVLLLGLGYLLLRPVYVYFRDPLHLRRFSAPNLLAAMTPLWMMRATWSGKRYAWLHREHERLGDVIRIGPSHLSFNDPRAVSDIYGHQAAGKIGKDVFYDTLAGQYHDVFQSTDRADHSRKRKYIANSFALKNVVRMEPLIRDHVRTLIARIDEWCQKDNAEPPLDMRRWFNYLTYDVIGSMAFSQPFGFLRNRSDSKVVEGVGEQYEVPSAIDALIFGLRFNVTMAQLSTSLGTVRTVKALIRSIPGLGRWLGADKSVDFDNICKQHLRRRIEKPVDPSTDDFIQSILTDRNGEEREVPFLELFAESGVIIGAGNATTTGALSSSCYFLASHPECFARLRKEVDSVMPFAAGDHSDLGQEIVPYDLIKNLPYLRAVIDETLRLRPPISFALPRRVYAPEGADIAGHHVRQGTIVAVPPYTIHRKASLYSDPEAFKPERWFQEEGSFDPEKESEIHNLKTYNIAFSQGSRACIGRHIAVVEVQILLATMVRRYDISLVSKGQQLDIFEQFNANPGPLPLIVSRRVAAS</sequence>
<accession>A0ABR0JP71</accession>
<dbReference type="SUPFAM" id="SSF48264">
    <property type="entry name" value="Cytochrome P450"/>
    <property type="match status" value="1"/>
</dbReference>
<dbReference type="InterPro" id="IPR050121">
    <property type="entry name" value="Cytochrome_P450_monoxygenase"/>
</dbReference>
<reference evidence="7 8" key="1">
    <citation type="submission" date="2023-08" db="EMBL/GenBank/DDBJ databases">
        <title>Black Yeasts Isolated from many extreme environments.</title>
        <authorList>
            <person name="Coleine C."/>
            <person name="Stajich J.E."/>
            <person name="Selbmann L."/>
        </authorList>
    </citation>
    <scope>NUCLEOTIDE SEQUENCE [LARGE SCALE GENOMIC DNA]</scope>
    <source>
        <strain evidence="7 8">CCFEE 6328</strain>
    </source>
</reference>
<dbReference type="PANTHER" id="PTHR24305:SF172">
    <property type="entry name" value="P450, PUTATIVE (EUROFUNG)-RELATED"/>
    <property type="match status" value="1"/>
</dbReference>
<keyword evidence="6" id="KW-0472">Membrane</keyword>
<dbReference type="Pfam" id="PF00067">
    <property type="entry name" value="p450"/>
    <property type="match status" value="1"/>
</dbReference>
<comment type="similarity">
    <text evidence="5">Belongs to the cytochrome P450 family.</text>
</comment>
<gene>
    <name evidence="7" type="ORF">LTR69_001742</name>
</gene>
<comment type="caution">
    <text evidence="7">The sequence shown here is derived from an EMBL/GenBank/DDBJ whole genome shotgun (WGS) entry which is preliminary data.</text>
</comment>
<keyword evidence="3 5" id="KW-0560">Oxidoreductase</keyword>
<dbReference type="InterPro" id="IPR017972">
    <property type="entry name" value="Cyt_P450_CS"/>
</dbReference>
<evidence type="ECO:0000256" key="4">
    <source>
        <dbReference type="ARBA" id="ARBA00023004"/>
    </source>
</evidence>
<protein>
    <recommendedName>
        <fullName evidence="9">Benzoate 4-monooxygenase</fullName>
    </recommendedName>
</protein>
<evidence type="ECO:0000256" key="6">
    <source>
        <dbReference type="SAM" id="Phobius"/>
    </source>
</evidence>
<dbReference type="CDD" id="cd11061">
    <property type="entry name" value="CYP67-like"/>
    <property type="match status" value="1"/>
</dbReference>
<keyword evidence="4 5" id="KW-0408">Iron</keyword>
<dbReference type="PRINTS" id="PR00463">
    <property type="entry name" value="EP450I"/>
</dbReference>
<keyword evidence="5" id="KW-0349">Heme</keyword>
<dbReference type="PANTHER" id="PTHR24305">
    <property type="entry name" value="CYTOCHROME P450"/>
    <property type="match status" value="1"/>
</dbReference>
<dbReference type="Gene3D" id="1.10.630.10">
    <property type="entry name" value="Cytochrome P450"/>
    <property type="match status" value="1"/>
</dbReference>
<keyword evidence="5" id="KW-0503">Monooxygenase</keyword>
<dbReference type="Proteomes" id="UP001345691">
    <property type="component" value="Unassembled WGS sequence"/>
</dbReference>
<keyword evidence="8" id="KW-1185">Reference proteome</keyword>
<proteinExistence type="inferred from homology"/>
<evidence type="ECO:0008006" key="9">
    <source>
        <dbReference type="Google" id="ProtNLM"/>
    </source>
</evidence>
<evidence type="ECO:0000256" key="2">
    <source>
        <dbReference type="ARBA" id="ARBA00022723"/>
    </source>
</evidence>
<dbReference type="PROSITE" id="PS00086">
    <property type="entry name" value="CYTOCHROME_P450"/>
    <property type="match status" value="1"/>
</dbReference>